<feature type="transmembrane region" description="Helical" evidence="1">
    <location>
        <begin position="178"/>
        <end position="201"/>
    </location>
</feature>
<evidence type="ECO:0008006" key="4">
    <source>
        <dbReference type="Google" id="ProtNLM"/>
    </source>
</evidence>
<accession>A0A1F6B068</accession>
<proteinExistence type="predicted"/>
<reference evidence="2 3" key="1">
    <citation type="journal article" date="2016" name="Nat. Commun.">
        <title>Thousands of microbial genomes shed light on interconnected biogeochemical processes in an aquifer system.</title>
        <authorList>
            <person name="Anantharaman K."/>
            <person name="Brown C.T."/>
            <person name="Hug L.A."/>
            <person name="Sharon I."/>
            <person name="Castelle C.J."/>
            <person name="Probst A.J."/>
            <person name="Thomas B.C."/>
            <person name="Singh A."/>
            <person name="Wilkins M.J."/>
            <person name="Karaoz U."/>
            <person name="Brodie E.L."/>
            <person name="Williams K.H."/>
            <person name="Hubbard S.S."/>
            <person name="Banfield J.F."/>
        </authorList>
    </citation>
    <scope>NUCLEOTIDE SEQUENCE [LARGE SCALE GENOMIC DNA]</scope>
</reference>
<dbReference type="AlphaFoldDB" id="A0A1F6B068"/>
<feature type="transmembrane region" description="Helical" evidence="1">
    <location>
        <begin position="59"/>
        <end position="83"/>
    </location>
</feature>
<evidence type="ECO:0000313" key="3">
    <source>
        <dbReference type="Proteomes" id="UP000176450"/>
    </source>
</evidence>
<organism evidence="2 3">
    <name type="scientific">Candidatus Gottesmanbacteria bacterium RIFCSPLOWO2_01_FULL_46_9</name>
    <dbReference type="NCBI Taxonomy" id="1798394"/>
    <lineage>
        <taxon>Bacteria</taxon>
        <taxon>Candidatus Gottesmaniibacteriota</taxon>
    </lineage>
</organism>
<sequence>MRIIRKRLFLQIPLHMYIVIFLCITSFIFRAYRLQDRLFWEGDQARDLLISYQIAQGKVFPMIGATAVGFQTIFFYPPYYYYLLALFSYISKDPLVIASIFVLIQSLATTLMFGIGKHYGNVLMGIVLAIFYTFSSQMITQGSNIGSLYLMPVLFLLGLLITRKSISSNSVSPKLALGYFFLILSTTFHYSSSIFVFFLWCYDIFNLLKKRHYHEVILFCVFTWLIVLILYSPLVSQFGFPTVAQYFSPNANMSIQGNYFKTLWYHHATSWSYVFENNHYAPILFIALCFSLITQRSQKKRIIIFLSPWFMMIELFLWIISFRRGGPLPTWNYLLLYSIYLVLFSSVCTIFLKNIHRLSKFFGIIVFFVILFFLTDNFNLMTWGTKMYTNKMTIAKTIIKDAQKRKDFPNIYITAGMPGSGVGFESYAYWYFVEAAHKGFIYYNPTKHLLEQANTKNSPHYLICQSAKTYEEECKRVFARQYNGLRFDQSIESPVEDTTINLFVPINNTKL</sequence>
<keyword evidence="1" id="KW-0812">Transmembrane</keyword>
<feature type="transmembrane region" description="Helical" evidence="1">
    <location>
        <begin position="95"/>
        <end position="113"/>
    </location>
</feature>
<dbReference type="Proteomes" id="UP000176450">
    <property type="component" value="Unassembled WGS sequence"/>
</dbReference>
<feature type="transmembrane region" description="Helical" evidence="1">
    <location>
        <begin position="302"/>
        <end position="321"/>
    </location>
</feature>
<feature type="transmembrane region" description="Helical" evidence="1">
    <location>
        <begin position="119"/>
        <end position="135"/>
    </location>
</feature>
<feature type="transmembrane region" description="Helical" evidence="1">
    <location>
        <begin position="213"/>
        <end position="231"/>
    </location>
</feature>
<keyword evidence="1" id="KW-0472">Membrane</keyword>
<feature type="transmembrane region" description="Helical" evidence="1">
    <location>
        <begin position="12"/>
        <end position="32"/>
    </location>
</feature>
<name>A0A1F6B068_9BACT</name>
<protein>
    <recommendedName>
        <fullName evidence="4">Glycosyltransferase RgtA/B/C/D-like domain-containing protein</fullName>
    </recommendedName>
</protein>
<feature type="transmembrane region" description="Helical" evidence="1">
    <location>
        <begin position="279"/>
        <end position="295"/>
    </location>
</feature>
<gene>
    <name evidence="2" type="ORF">A3A63_00930</name>
</gene>
<evidence type="ECO:0000313" key="2">
    <source>
        <dbReference type="EMBL" id="OGG30183.1"/>
    </source>
</evidence>
<evidence type="ECO:0000256" key="1">
    <source>
        <dbReference type="SAM" id="Phobius"/>
    </source>
</evidence>
<keyword evidence="1" id="KW-1133">Transmembrane helix</keyword>
<feature type="transmembrane region" description="Helical" evidence="1">
    <location>
        <begin position="333"/>
        <end position="352"/>
    </location>
</feature>
<feature type="transmembrane region" description="Helical" evidence="1">
    <location>
        <begin position="147"/>
        <end position="166"/>
    </location>
</feature>
<comment type="caution">
    <text evidence="2">The sequence shown here is derived from an EMBL/GenBank/DDBJ whole genome shotgun (WGS) entry which is preliminary data.</text>
</comment>
<feature type="transmembrane region" description="Helical" evidence="1">
    <location>
        <begin position="361"/>
        <end position="383"/>
    </location>
</feature>
<dbReference type="EMBL" id="MFJX01000047">
    <property type="protein sequence ID" value="OGG30183.1"/>
    <property type="molecule type" value="Genomic_DNA"/>
</dbReference>